<evidence type="ECO:0000259" key="13">
    <source>
        <dbReference type="Pfam" id="PF07715"/>
    </source>
</evidence>
<keyword evidence="8" id="KW-0406">Ion transport</keyword>
<keyword evidence="4" id="KW-0410">Iron transport</keyword>
<dbReference type="InterPro" id="IPR039426">
    <property type="entry name" value="TonB-dep_rcpt-like"/>
</dbReference>
<dbReference type="Proteomes" id="UP000500961">
    <property type="component" value="Chromosome"/>
</dbReference>
<dbReference type="GO" id="GO:0009279">
    <property type="term" value="C:cell outer membrane"/>
    <property type="evidence" value="ECO:0007669"/>
    <property type="project" value="UniProtKB-SubCell"/>
</dbReference>
<feature type="signal peptide" evidence="12">
    <location>
        <begin position="1"/>
        <end position="20"/>
    </location>
</feature>
<dbReference type="Gene3D" id="2.60.40.1120">
    <property type="entry name" value="Carboxypeptidase-like, regulatory domain"/>
    <property type="match status" value="1"/>
</dbReference>
<feature type="domain" description="TonB-dependent receptor plug" evidence="13">
    <location>
        <begin position="142"/>
        <end position="219"/>
    </location>
</feature>
<dbReference type="SUPFAM" id="SSF49464">
    <property type="entry name" value="Carboxypeptidase regulatory domain-like"/>
    <property type="match status" value="1"/>
</dbReference>
<keyword evidence="3 11" id="KW-1134">Transmembrane beta strand</keyword>
<dbReference type="GO" id="GO:0015344">
    <property type="term" value="F:siderophore uptake transmembrane transporter activity"/>
    <property type="evidence" value="ECO:0007669"/>
    <property type="project" value="TreeGrafter"/>
</dbReference>
<dbReference type="KEGG" id="ttz:FHG85_08480"/>
<keyword evidence="2 11" id="KW-0813">Transport</keyword>
<dbReference type="SUPFAM" id="SSF56935">
    <property type="entry name" value="Porins"/>
    <property type="match status" value="1"/>
</dbReference>
<comment type="similarity">
    <text evidence="11">Belongs to the TonB-dependent receptor family.</text>
</comment>
<keyword evidence="6 12" id="KW-0732">Signal</keyword>
<evidence type="ECO:0000256" key="11">
    <source>
        <dbReference type="PROSITE-ProRule" id="PRU01360"/>
    </source>
</evidence>
<evidence type="ECO:0000256" key="5">
    <source>
        <dbReference type="ARBA" id="ARBA00022692"/>
    </source>
</evidence>
<protein>
    <submittedName>
        <fullName evidence="14">TonB-dependent receptor</fullName>
    </submittedName>
</protein>
<accession>A0A7D4AXP9</accession>
<evidence type="ECO:0000256" key="2">
    <source>
        <dbReference type="ARBA" id="ARBA00022448"/>
    </source>
</evidence>
<evidence type="ECO:0000256" key="3">
    <source>
        <dbReference type="ARBA" id="ARBA00022452"/>
    </source>
</evidence>
<dbReference type="Gene3D" id="2.170.130.10">
    <property type="entry name" value="TonB-dependent receptor, plug domain"/>
    <property type="match status" value="1"/>
</dbReference>
<feature type="chain" id="PRO_5029910630" evidence="12">
    <location>
        <begin position="21"/>
        <end position="775"/>
    </location>
</feature>
<dbReference type="RefSeq" id="WP_173074893.1">
    <property type="nucleotide sequence ID" value="NZ_CP041345.1"/>
</dbReference>
<keyword evidence="10 11" id="KW-0998">Cell outer membrane</keyword>
<dbReference type="Gene3D" id="2.40.170.20">
    <property type="entry name" value="TonB-dependent receptor, beta-barrel domain"/>
    <property type="match status" value="1"/>
</dbReference>
<evidence type="ECO:0000256" key="10">
    <source>
        <dbReference type="ARBA" id="ARBA00023237"/>
    </source>
</evidence>
<keyword evidence="9 11" id="KW-0472">Membrane</keyword>
<evidence type="ECO:0000256" key="7">
    <source>
        <dbReference type="ARBA" id="ARBA00023004"/>
    </source>
</evidence>
<keyword evidence="14" id="KW-0675">Receptor</keyword>
<reference evidence="14 15" key="1">
    <citation type="submission" date="2019-07" db="EMBL/GenBank/DDBJ databases">
        <title>Thalassofilum flectens gen. nov., sp. nov., a novel moderate thermophilic anaerobe from a shallow sea hot spring in Kunashir Island (Russia), representing a new family in the order Bacteroidales, and proposal of Thalassofilacea fam. nov.</title>
        <authorList>
            <person name="Kochetkova T.V."/>
            <person name="Podosokorskaya O.A."/>
            <person name="Novikov A."/>
            <person name="Elcheninov A.G."/>
            <person name="Toshchakov S.V."/>
            <person name="Kublanov I.V."/>
        </authorList>
    </citation>
    <scope>NUCLEOTIDE SEQUENCE [LARGE SCALE GENOMIC DNA]</scope>
    <source>
        <strain evidence="14 15">38-H</strain>
    </source>
</reference>
<dbReference type="Pfam" id="PF07715">
    <property type="entry name" value="Plug"/>
    <property type="match status" value="1"/>
</dbReference>
<gene>
    <name evidence="14" type="ORF">FHG85_08480</name>
</gene>
<dbReference type="PANTHER" id="PTHR32552:SF68">
    <property type="entry name" value="FERRICHROME OUTER MEMBRANE TRANSPORTER_PHAGE RECEPTOR"/>
    <property type="match status" value="1"/>
</dbReference>
<dbReference type="PROSITE" id="PS52016">
    <property type="entry name" value="TONB_DEPENDENT_REC_3"/>
    <property type="match status" value="1"/>
</dbReference>
<evidence type="ECO:0000256" key="6">
    <source>
        <dbReference type="ARBA" id="ARBA00022729"/>
    </source>
</evidence>
<evidence type="ECO:0000313" key="15">
    <source>
        <dbReference type="Proteomes" id="UP000500961"/>
    </source>
</evidence>
<evidence type="ECO:0000256" key="1">
    <source>
        <dbReference type="ARBA" id="ARBA00004571"/>
    </source>
</evidence>
<dbReference type="InterPro" id="IPR036942">
    <property type="entry name" value="Beta-barrel_TonB_sf"/>
</dbReference>
<evidence type="ECO:0000256" key="12">
    <source>
        <dbReference type="SAM" id="SignalP"/>
    </source>
</evidence>
<dbReference type="InterPro" id="IPR008969">
    <property type="entry name" value="CarboxyPept-like_regulatory"/>
</dbReference>
<keyword evidence="7" id="KW-0408">Iron</keyword>
<dbReference type="AlphaFoldDB" id="A0A7D4AXP9"/>
<evidence type="ECO:0000256" key="4">
    <source>
        <dbReference type="ARBA" id="ARBA00022496"/>
    </source>
</evidence>
<keyword evidence="5 11" id="KW-0812">Transmembrane</keyword>
<dbReference type="EMBL" id="CP041345">
    <property type="protein sequence ID" value="QKG80294.1"/>
    <property type="molecule type" value="Genomic_DNA"/>
</dbReference>
<evidence type="ECO:0000256" key="9">
    <source>
        <dbReference type="ARBA" id="ARBA00023136"/>
    </source>
</evidence>
<comment type="subcellular location">
    <subcellularLocation>
        <location evidence="1 11">Cell outer membrane</location>
        <topology evidence="1 11">Multi-pass membrane protein</topology>
    </subcellularLocation>
</comment>
<sequence length="775" mass="88351">MKHRCYSLFILLFFSNLLFAQEKYSIFGYIKDASTGEVLIGATVIAKDLNVGTATNSYGYYNLSLPKGEHTIAFGYLGYETIERTVTLNKNSRIDIELKPESQEIKEVVVTREKGNTNVRRAEMSLVKLEMKNIRQMPALMGEVDVIKAIQLLPGVQSTSEGGSGFSVRGGSADQNLILLDEATVYNASHLMGFFSVFNNDAIKDVKLYKGDIPASFGGRLSSVLDIRMKEGNSKEFKATGGIGSISSRLTLEGPIINEKSSFIISGRRTYVDVFFPLFKNEDLDKSSLYFYDLNAKVNATINPNNRIFLSGYFGRDMFGQDINGFGFGNRTFSARWNHIFKHNLFMNFTLISSNYNYFLESNTNDANALRWESNMDETCAKLDFNYAIGPKYQLKFGVASSHLTFMPGLIKGTSSNSFIQRWEIPKQYALEHGAYLSNEFDLGKISFKAGVRLSAFQNLGKGEGLILSPDYKVIGRIQYPKNEVYNTYINPEPRLGLVYRLTDSSSIKASYSYTTQYVQLASNSQGGNPLDVWFPASPNIKPQKANQWALGYFRNFLNNKIETSVEAYYKRVKNFVDFKDFANLLLNDELEADIRQGEAYSYGLELFARIGLGKWDGWISYTYGRTFRKTPGVNMGRTYSATFDKPHSATIVFNYQLNKRITISANWIYSTGQAYTQPTGRYEIENVVIPLYSDRNSKRYPDYHRLDLAVNIKKKKSLNRRWQSEWNFAIYNVYNRHNAWTINFEIDEENGNKPYAEKVYLFPIIPSITYNFKF</sequence>
<dbReference type="InterPro" id="IPR012910">
    <property type="entry name" value="Plug_dom"/>
</dbReference>
<keyword evidence="15" id="KW-1185">Reference proteome</keyword>
<evidence type="ECO:0000256" key="8">
    <source>
        <dbReference type="ARBA" id="ARBA00023065"/>
    </source>
</evidence>
<dbReference type="PANTHER" id="PTHR32552">
    <property type="entry name" value="FERRICHROME IRON RECEPTOR-RELATED"/>
    <property type="match status" value="1"/>
</dbReference>
<name>A0A7D4AXP9_9BACT</name>
<proteinExistence type="inferred from homology"/>
<dbReference type="Pfam" id="PF13715">
    <property type="entry name" value="CarbopepD_reg_2"/>
    <property type="match status" value="1"/>
</dbReference>
<dbReference type="InterPro" id="IPR037066">
    <property type="entry name" value="Plug_dom_sf"/>
</dbReference>
<organism evidence="14 15">
    <name type="scientific">Tenuifilum thalassicum</name>
    <dbReference type="NCBI Taxonomy" id="2590900"/>
    <lineage>
        <taxon>Bacteria</taxon>
        <taxon>Pseudomonadati</taxon>
        <taxon>Bacteroidota</taxon>
        <taxon>Bacteroidia</taxon>
        <taxon>Bacteroidales</taxon>
        <taxon>Tenuifilaceae</taxon>
        <taxon>Tenuifilum</taxon>
    </lineage>
</organism>
<evidence type="ECO:0000313" key="14">
    <source>
        <dbReference type="EMBL" id="QKG80294.1"/>
    </source>
</evidence>